<protein>
    <submittedName>
        <fullName evidence="2">Bowman-Birk type proteinase inhibitor</fullName>
    </submittedName>
</protein>
<evidence type="ECO:0000256" key="1">
    <source>
        <dbReference type="SAM" id="SignalP"/>
    </source>
</evidence>
<feature type="chain" id="PRO_5007589021" evidence="1">
    <location>
        <begin position="26"/>
        <end position="120"/>
    </location>
</feature>
<dbReference type="AlphaFoldDB" id="A0A151TBM3"/>
<dbReference type="Gramene" id="C.cajan_18490.t">
    <property type="protein sequence ID" value="C.cajan_18490.t.cds1"/>
    <property type="gene ID" value="C.cajan_18490"/>
</dbReference>
<sequence length="120" mass="13092">MELKALVKVGMLILLMGFTATTVDARFNLSSLMTEVLSNGDANDSYIVLSKTKGGCDKCELRDDISFPLYYCAEIKETHAPNVARTASVRSHILLSVNVSINSPSAMTDVTLPIPRLTRN</sequence>
<reference evidence="2 3" key="1">
    <citation type="journal article" date="2012" name="Nat. Biotechnol.">
        <title>Draft genome sequence of pigeonpea (Cajanus cajan), an orphan legume crop of resource-poor farmers.</title>
        <authorList>
            <person name="Varshney R.K."/>
            <person name="Chen W."/>
            <person name="Li Y."/>
            <person name="Bharti A.K."/>
            <person name="Saxena R.K."/>
            <person name="Schlueter J.A."/>
            <person name="Donoghue M.T."/>
            <person name="Azam S."/>
            <person name="Fan G."/>
            <person name="Whaley A.M."/>
            <person name="Farmer A.D."/>
            <person name="Sheridan J."/>
            <person name="Iwata A."/>
            <person name="Tuteja R."/>
            <person name="Penmetsa R.V."/>
            <person name="Wu W."/>
            <person name="Upadhyaya H.D."/>
            <person name="Yang S.P."/>
            <person name="Shah T."/>
            <person name="Saxena K.B."/>
            <person name="Michael T."/>
            <person name="McCombie W.R."/>
            <person name="Yang B."/>
            <person name="Zhang G."/>
            <person name="Yang H."/>
            <person name="Wang J."/>
            <person name="Spillane C."/>
            <person name="Cook D.R."/>
            <person name="May G.D."/>
            <person name="Xu X."/>
            <person name="Jackson S.A."/>
        </authorList>
    </citation>
    <scope>NUCLEOTIDE SEQUENCE [LARGE SCALE GENOMIC DNA]</scope>
    <source>
        <strain evidence="3">cv. Asha</strain>
    </source>
</reference>
<accession>A0A151TBM3</accession>
<dbReference type="EMBL" id="CM003609">
    <property type="protein sequence ID" value="KYP64433.1"/>
    <property type="molecule type" value="Genomic_DNA"/>
</dbReference>
<gene>
    <name evidence="2" type="ORF">KK1_019029</name>
</gene>
<keyword evidence="3" id="KW-1185">Reference proteome</keyword>
<evidence type="ECO:0000313" key="2">
    <source>
        <dbReference type="EMBL" id="KYP64433.1"/>
    </source>
</evidence>
<dbReference type="Proteomes" id="UP000075243">
    <property type="component" value="Chromosome 7"/>
</dbReference>
<feature type="signal peptide" evidence="1">
    <location>
        <begin position="1"/>
        <end position="25"/>
    </location>
</feature>
<keyword evidence="1" id="KW-0732">Signal</keyword>
<name>A0A151TBM3_CAJCA</name>
<organism evidence="2 3">
    <name type="scientific">Cajanus cajan</name>
    <name type="common">Pigeon pea</name>
    <name type="synonym">Cajanus indicus</name>
    <dbReference type="NCBI Taxonomy" id="3821"/>
    <lineage>
        <taxon>Eukaryota</taxon>
        <taxon>Viridiplantae</taxon>
        <taxon>Streptophyta</taxon>
        <taxon>Embryophyta</taxon>
        <taxon>Tracheophyta</taxon>
        <taxon>Spermatophyta</taxon>
        <taxon>Magnoliopsida</taxon>
        <taxon>eudicotyledons</taxon>
        <taxon>Gunneridae</taxon>
        <taxon>Pentapetalae</taxon>
        <taxon>rosids</taxon>
        <taxon>fabids</taxon>
        <taxon>Fabales</taxon>
        <taxon>Fabaceae</taxon>
        <taxon>Papilionoideae</taxon>
        <taxon>50 kb inversion clade</taxon>
        <taxon>NPAAA clade</taxon>
        <taxon>indigoferoid/millettioid clade</taxon>
        <taxon>Phaseoleae</taxon>
        <taxon>Cajanus</taxon>
    </lineage>
</organism>
<proteinExistence type="predicted"/>
<evidence type="ECO:0000313" key="3">
    <source>
        <dbReference type="Proteomes" id="UP000075243"/>
    </source>
</evidence>